<dbReference type="Gene3D" id="1.20.120.1750">
    <property type="match status" value="1"/>
</dbReference>
<keyword evidence="5" id="KW-0677">Repeat</keyword>
<dbReference type="InterPro" id="IPR035979">
    <property type="entry name" value="RBD_domain_sf"/>
</dbReference>
<dbReference type="EC" id="2.3.2.31" evidence="2"/>
<dbReference type="SMART" id="SM00184">
    <property type="entry name" value="RING"/>
    <property type="match status" value="1"/>
</dbReference>
<dbReference type="InParanoid" id="A0A0C2SA66"/>
<dbReference type="SMART" id="SM00647">
    <property type="entry name" value="IBR"/>
    <property type="match status" value="2"/>
</dbReference>
<dbReference type="EMBL" id="KN818311">
    <property type="protein sequence ID" value="KIL59705.1"/>
    <property type="molecule type" value="Genomic_DNA"/>
</dbReference>
<dbReference type="InterPro" id="IPR044066">
    <property type="entry name" value="TRIAD_supradom"/>
</dbReference>
<dbReference type="GO" id="GO:0008270">
    <property type="term" value="F:zinc ion binding"/>
    <property type="evidence" value="ECO:0007669"/>
    <property type="project" value="UniProtKB-KW"/>
</dbReference>
<dbReference type="InterPro" id="IPR031127">
    <property type="entry name" value="E3_UB_ligase_RBR"/>
</dbReference>
<evidence type="ECO:0000256" key="4">
    <source>
        <dbReference type="ARBA" id="ARBA00022723"/>
    </source>
</evidence>
<evidence type="ECO:0000313" key="13">
    <source>
        <dbReference type="EMBL" id="KIL59705.1"/>
    </source>
</evidence>
<keyword evidence="7" id="KW-0833">Ubl conjugation pathway</keyword>
<dbReference type="InterPro" id="IPR001841">
    <property type="entry name" value="Znf_RING"/>
</dbReference>
<keyword evidence="14" id="KW-1185">Reference proteome</keyword>
<dbReference type="Pfam" id="PF01485">
    <property type="entry name" value="IBR"/>
    <property type="match status" value="1"/>
</dbReference>
<keyword evidence="4" id="KW-0479">Metal-binding</keyword>
<dbReference type="Pfam" id="PF13445">
    <property type="entry name" value="zf-RING_UBOX"/>
    <property type="match status" value="1"/>
</dbReference>
<dbReference type="Gene3D" id="3.30.70.330">
    <property type="match status" value="1"/>
</dbReference>
<dbReference type="InterPro" id="IPR017907">
    <property type="entry name" value="Znf_RING_CS"/>
</dbReference>
<sequence>MKQREIAEQEACATIRWVVRDGSALVTCGAGLDIRHIVCGFESCFIAIKNLPLHVKKHEVEELFIQQGVDVSRFCVVKMLPTNNEVGAKVICDSELGKTIAEGLDGSEFQDSFLDVTVDNGGIPNKMGSASERSVNFLTITWELSTITMVAQYATHNDAQTAGKKLKRTKFEGRNVQVKLIRSPQLRTSSTSLKISDLPPSVTTTEIERLSGALAVKISPGAATFDKEDVEKFLKRIMTQRKGFESYEASPPNPEKYIAQARVRFSDRESAERAQEYMESQMSEWGYPQLHFSLSKPLQYVITIPLSQYRAQKGRWDSLPVEGDDNKGAFVRVADNAKDKAFIRVLGEDRTAVGQLKVRVENLVAGESLDSQLWHRSFMGPAGQRLLENISARSKAYVRGDWKSKTLKLYADANAKKAAIRLIKAEIKNLEASEWSESINRRAIGFFVRKGLPTLKQELGEDAATLELLPTPRLIISGGEKARSLVARLIAESCKGIESEAMGNGQDTCPICFDEVISPVMLTCGHFYCTSCLQHLLSTAAERKTFPLVCSGTGGKCKVPIAAPIIQRHLQQQFGQLVEAAVTTYIEKRPKKFRYCRTPGCQQVYRYEKGGRVLECPSCFATVCATCHKEGHEGMTCRQRELMDNPGEQERLNEEWARNEGAKRCPSCRVLVQKTEGCNHMECQCGAHFCWLCLRTFPEAKAVYAHLRADHGGINDEATQRERLAQEQADLALAQRLHNEENGHTGNGGQFQARVQQERVARERARDRNAAEEHQRQLQEMDARMRALSREVREMEERRAAEEQKRAARKEKNDCIIM</sequence>
<dbReference type="GO" id="GO:0061630">
    <property type="term" value="F:ubiquitin protein ligase activity"/>
    <property type="evidence" value="ECO:0007669"/>
    <property type="project" value="UniProtKB-EC"/>
</dbReference>
<evidence type="ECO:0000256" key="3">
    <source>
        <dbReference type="ARBA" id="ARBA00022679"/>
    </source>
</evidence>
<evidence type="ECO:0000259" key="12">
    <source>
        <dbReference type="PROSITE" id="PS51873"/>
    </source>
</evidence>
<gene>
    <name evidence="13" type="ORF">M378DRAFT_131303</name>
</gene>
<proteinExistence type="predicted"/>
<dbReference type="InterPro" id="IPR013083">
    <property type="entry name" value="Znf_RING/FYVE/PHD"/>
</dbReference>
<dbReference type="Pfam" id="PF22191">
    <property type="entry name" value="IBR_1"/>
    <property type="match status" value="1"/>
</dbReference>
<accession>A0A0C2SA66</accession>
<protein>
    <recommendedName>
        <fullName evidence="2">RBR-type E3 ubiquitin transferase</fullName>
        <ecNumber evidence="2">2.3.2.31</ecNumber>
    </recommendedName>
</protein>
<feature type="compositionally biased region" description="Basic and acidic residues" evidence="10">
    <location>
        <begin position="756"/>
        <end position="780"/>
    </location>
</feature>
<feature type="domain" description="RING-type" evidence="11">
    <location>
        <begin position="509"/>
        <end position="548"/>
    </location>
</feature>
<dbReference type="STRING" id="946122.A0A0C2SA66"/>
<dbReference type="SUPFAM" id="SSF57850">
    <property type="entry name" value="RING/U-box"/>
    <property type="match status" value="3"/>
</dbReference>
<dbReference type="CDD" id="cd22585">
    <property type="entry name" value="Rcat_RBR_DEAH12-like"/>
    <property type="match status" value="1"/>
</dbReference>
<dbReference type="PROSITE" id="PS00028">
    <property type="entry name" value="ZINC_FINGER_C2H2_1"/>
    <property type="match status" value="1"/>
</dbReference>
<evidence type="ECO:0000313" key="14">
    <source>
        <dbReference type="Proteomes" id="UP000054549"/>
    </source>
</evidence>
<dbReference type="InterPro" id="IPR012677">
    <property type="entry name" value="Nucleotide-bd_a/b_plait_sf"/>
</dbReference>
<dbReference type="Proteomes" id="UP000054549">
    <property type="component" value="Unassembled WGS sequence"/>
</dbReference>
<dbReference type="PROSITE" id="PS50089">
    <property type="entry name" value="ZF_RING_2"/>
    <property type="match status" value="1"/>
</dbReference>
<evidence type="ECO:0000256" key="2">
    <source>
        <dbReference type="ARBA" id="ARBA00012251"/>
    </source>
</evidence>
<keyword evidence="6 9" id="KW-0863">Zinc-finger</keyword>
<organism evidence="13 14">
    <name type="scientific">Amanita muscaria (strain Koide BX008)</name>
    <dbReference type="NCBI Taxonomy" id="946122"/>
    <lineage>
        <taxon>Eukaryota</taxon>
        <taxon>Fungi</taxon>
        <taxon>Dikarya</taxon>
        <taxon>Basidiomycota</taxon>
        <taxon>Agaricomycotina</taxon>
        <taxon>Agaricomycetes</taxon>
        <taxon>Agaricomycetidae</taxon>
        <taxon>Agaricales</taxon>
        <taxon>Pluteineae</taxon>
        <taxon>Amanitaceae</taxon>
        <taxon>Amanita</taxon>
    </lineage>
</organism>
<feature type="region of interest" description="Disordered" evidence="10">
    <location>
        <begin position="795"/>
        <end position="818"/>
    </location>
</feature>
<dbReference type="OrthoDB" id="1431934at2759"/>
<evidence type="ECO:0000256" key="7">
    <source>
        <dbReference type="ARBA" id="ARBA00022786"/>
    </source>
</evidence>
<dbReference type="GO" id="GO:0016567">
    <property type="term" value="P:protein ubiquitination"/>
    <property type="evidence" value="ECO:0007669"/>
    <property type="project" value="InterPro"/>
</dbReference>
<comment type="catalytic activity">
    <reaction evidence="1">
        <text>[E2 ubiquitin-conjugating enzyme]-S-ubiquitinyl-L-cysteine + [acceptor protein]-L-lysine = [E2 ubiquitin-conjugating enzyme]-L-cysteine + [acceptor protein]-N(6)-ubiquitinyl-L-lysine.</text>
        <dbReference type="EC" id="2.3.2.31"/>
    </reaction>
</comment>
<dbReference type="InterPro" id="IPR027370">
    <property type="entry name" value="Znf-RING_euk"/>
</dbReference>
<feature type="domain" description="RING-type" evidence="12">
    <location>
        <begin position="505"/>
        <end position="717"/>
    </location>
</feature>
<dbReference type="GO" id="GO:0003676">
    <property type="term" value="F:nucleic acid binding"/>
    <property type="evidence" value="ECO:0007669"/>
    <property type="project" value="InterPro"/>
</dbReference>
<dbReference type="PROSITE" id="PS51873">
    <property type="entry name" value="TRIAD"/>
    <property type="match status" value="1"/>
</dbReference>
<evidence type="ECO:0000256" key="5">
    <source>
        <dbReference type="ARBA" id="ARBA00022737"/>
    </source>
</evidence>
<evidence type="ECO:0000256" key="8">
    <source>
        <dbReference type="ARBA" id="ARBA00022833"/>
    </source>
</evidence>
<dbReference type="CDD" id="cd20335">
    <property type="entry name" value="BRcat_RBR"/>
    <property type="match status" value="1"/>
</dbReference>
<reference evidence="13 14" key="1">
    <citation type="submission" date="2014-04" db="EMBL/GenBank/DDBJ databases">
        <title>Evolutionary Origins and Diversification of the Mycorrhizal Mutualists.</title>
        <authorList>
            <consortium name="DOE Joint Genome Institute"/>
            <consortium name="Mycorrhizal Genomics Consortium"/>
            <person name="Kohler A."/>
            <person name="Kuo A."/>
            <person name="Nagy L.G."/>
            <person name="Floudas D."/>
            <person name="Copeland A."/>
            <person name="Barry K.W."/>
            <person name="Cichocki N."/>
            <person name="Veneault-Fourrey C."/>
            <person name="LaButti K."/>
            <person name="Lindquist E.A."/>
            <person name="Lipzen A."/>
            <person name="Lundell T."/>
            <person name="Morin E."/>
            <person name="Murat C."/>
            <person name="Riley R."/>
            <person name="Ohm R."/>
            <person name="Sun H."/>
            <person name="Tunlid A."/>
            <person name="Henrissat B."/>
            <person name="Grigoriev I.V."/>
            <person name="Hibbett D.S."/>
            <person name="Martin F."/>
        </authorList>
    </citation>
    <scope>NUCLEOTIDE SEQUENCE [LARGE SCALE GENOMIC DNA]</scope>
    <source>
        <strain evidence="13 14">Koide BX008</strain>
    </source>
</reference>
<dbReference type="InterPro" id="IPR013087">
    <property type="entry name" value="Znf_C2H2_type"/>
</dbReference>
<dbReference type="AlphaFoldDB" id="A0A0C2SA66"/>
<dbReference type="Gene3D" id="3.30.40.10">
    <property type="entry name" value="Zinc/RING finger domain, C3HC4 (zinc finger)"/>
    <property type="match status" value="1"/>
</dbReference>
<dbReference type="SUPFAM" id="SSF54928">
    <property type="entry name" value="RNA-binding domain, RBD"/>
    <property type="match status" value="1"/>
</dbReference>
<evidence type="ECO:0000256" key="6">
    <source>
        <dbReference type="ARBA" id="ARBA00022771"/>
    </source>
</evidence>
<feature type="region of interest" description="Disordered" evidence="10">
    <location>
        <begin position="741"/>
        <end position="780"/>
    </location>
</feature>
<evidence type="ECO:0000256" key="9">
    <source>
        <dbReference type="PROSITE-ProRule" id="PRU00175"/>
    </source>
</evidence>
<dbReference type="PANTHER" id="PTHR11685">
    <property type="entry name" value="RBR FAMILY RING FINGER AND IBR DOMAIN-CONTAINING"/>
    <property type="match status" value="1"/>
</dbReference>
<dbReference type="HOGENOM" id="CLU_004235_1_0_1"/>
<keyword evidence="3" id="KW-0808">Transferase</keyword>
<evidence type="ECO:0000256" key="1">
    <source>
        <dbReference type="ARBA" id="ARBA00001798"/>
    </source>
</evidence>
<evidence type="ECO:0000259" key="11">
    <source>
        <dbReference type="PROSITE" id="PS50089"/>
    </source>
</evidence>
<dbReference type="PROSITE" id="PS00518">
    <property type="entry name" value="ZF_RING_1"/>
    <property type="match status" value="1"/>
</dbReference>
<name>A0A0C2SA66_AMAMK</name>
<evidence type="ECO:0000256" key="10">
    <source>
        <dbReference type="SAM" id="MobiDB-lite"/>
    </source>
</evidence>
<dbReference type="InterPro" id="IPR002867">
    <property type="entry name" value="IBR_dom"/>
</dbReference>
<keyword evidence="8" id="KW-0862">Zinc</keyword>